<dbReference type="PANTHER" id="PTHR11102">
    <property type="entry name" value="SEL-1-LIKE PROTEIN"/>
    <property type="match status" value="1"/>
</dbReference>
<dbReference type="STRING" id="1393034.HMPREF3192_00133"/>
<dbReference type="PANTHER" id="PTHR11102:SF160">
    <property type="entry name" value="ERAD-ASSOCIATED E3 UBIQUITIN-PROTEIN LIGASE COMPONENT HRD3"/>
    <property type="match status" value="1"/>
</dbReference>
<accession>A0A133XX51</accession>
<proteinExistence type="predicted"/>
<evidence type="ECO:0000313" key="2">
    <source>
        <dbReference type="EMBL" id="KXB35483.1"/>
    </source>
</evidence>
<dbReference type="OrthoDB" id="7056571at2"/>
<evidence type="ECO:0000256" key="1">
    <source>
        <dbReference type="SAM" id="MobiDB-lite"/>
    </source>
</evidence>
<feature type="region of interest" description="Disordered" evidence="1">
    <location>
        <begin position="261"/>
        <end position="284"/>
    </location>
</feature>
<dbReference type="InterPro" id="IPR050767">
    <property type="entry name" value="Sel1_AlgK"/>
</dbReference>
<feature type="compositionally biased region" description="Acidic residues" evidence="1">
    <location>
        <begin position="262"/>
        <end position="272"/>
    </location>
</feature>
<dbReference type="InterPro" id="IPR011990">
    <property type="entry name" value="TPR-like_helical_dom_sf"/>
</dbReference>
<dbReference type="InterPro" id="IPR006597">
    <property type="entry name" value="Sel1-like"/>
</dbReference>
<reference evidence="3" key="1">
    <citation type="submission" date="2016-01" db="EMBL/GenBank/DDBJ databases">
        <authorList>
            <person name="Mitreva M."/>
            <person name="Pepin K.H."/>
            <person name="Mihindukulasuriya K.A."/>
            <person name="Fulton R."/>
            <person name="Fronick C."/>
            <person name="O'Laughlin M."/>
            <person name="Miner T."/>
            <person name="Herter B."/>
            <person name="Rosa B.A."/>
            <person name="Cordes M."/>
            <person name="Tomlinson C."/>
            <person name="Wollam A."/>
            <person name="Palsikar V.B."/>
            <person name="Mardis E.R."/>
            <person name="Wilson R.K."/>
        </authorList>
    </citation>
    <scope>NUCLEOTIDE SEQUENCE [LARGE SCALE GENOMIC DNA]</scope>
    <source>
        <strain evidence="3">DNF00019</strain>
    </source>
</reference>
<name>A0A133XX51_9ACTN</name>
<evidence type="ECO:0000313" key="3">
    <source>
        <dbReference type="Proteomes" id="UP000070675"/>
    </source>
</evidence>
<keyword evidence="3" id="KW-1185">Reference proteome</keyword>
<dbReference type="PATRIC" id="fig|1393034.3.peg.127"/>
<dbReference type="SMART" id="SM00671">
    <property type="entry name" value="SEL1"/>
    <property type="match status" value="3"/>
</dbReference>
<dbReference type="Gene3D" id="1.25.40.10">
    <property type="entry name" value="Tetratricopeptide repeat domain"/>
    <property type="match status" value="1"/>
</dbReference>
<gene>
    <name evidence="2" type="ORF">HMPREF3192_00133</name>
</gene>
<dbReference type="SUPFAM" id="SSF81901">
    <property type="entry name" value="HCP-like"/>
    <property type="match status" value="1"/>
</dbReference>
<sequence length="345" mass="39314">MQITAHNNIVSRGTTRKRNIRSKEHKMALQDFKATEQDVEFIRHYEQIKTARPFSTLDELNVRYKEDVHILLKQLAHVTLAGNVEDFFHFIDEAHVLIGEAGQDNAQVGTLVVNCHKYYILQEENPDCLNNLGSMYYTGDLIEQNYETAAELYALGAERGCIQAAINLGYIYEYGRCGKRDYTKAFQQYAYAAAISCHPEALYKLGDMYAAGHFVEQNPTKATRLWRRSYSESEDIEFDAQAAFRLAKQIVDSIPPIIFENDSQDAEPDDPTGDVSADSASTDESCLPRISQADLLEALHLLSVAEIGLRISIEKGMSYYQNRLRQTIDLQERVRDELDGFLYIR</sequence>
<organism evidence="2 3">
    <name type="scientific">Atopobium deltae</name>
    <dbReference type="NCBI Taxonomy" id="1393034"/>
    <lineage>
        <taxon>Bacteria</taxon>
        <taxon>Bacillati</taxon>
        <taxon>Actinomycetota</taxon>
        <taxon>Coriobacteriia</taxon>
        <taxon>Coriobacteriales</taxon>
        <taxon>Atopobiaceae</taxon>
        <taxon>Atopobium</taxon>
    </lineage>
</organism>
<comment type="caution">
    <text evidence="2">The sequence shown here is derived from an EMBL/GenBank/DDBJ whole genome shotgun (WGS) entry which is preliminary data.</text>
</comment>
<dbReference type="AlphaFoldDB" id="A0A133XX51"/>
<dbReference type="Pfam" id="PF08238">
    <property type="entry name" value="Sel1"/>
    <property type="match status" value="3"/>
</dbReference>
<dbReference type="EMBL" id="LSCR01000002">
    <property type="protein sequence ID" value="KXB35483.1"/>
    <property type="molecule type" value="Genomic_DNA"/>
</dbReference>
<protein>
    <submittedName>
        <fullName evidence="2">Sel1 repeat protein</fullName>
    </submittedName>
</protein>
<dbReference type="Proteomes" id="UP000070675">
    <property type="component" value="Unassembled WGS sequence"/>
</dbReference>